<dbReference type="SUPFAM" id="SSF54001">
    <property type="entry name" value="Cysteine proteinases"/>
    <property type="match status" value="1"/>
</dbReference>
<dbReference type="EMBL" id="FMVM01000012">
    <property type="protein sequence ID" value="SCY92604.1"/>
    <property type="molecule type" value="Genomic_DNA"/>
</dbReference>
<evidence type="ECO:0008006" key="3">
    <source>
        <dbReference type="Google" id="ProtNLM"/>
    </source>
</evidence>
<evidence type="ECO:0000313" key="2">
    <source>
        <dbReference type="Proteomes" id="UP000198538"/>
    </source>
</evidence>
<protein>
    <recommendedName>
        <fullName evidence="3">Permuted papain-like amidase enzyme, YaeF/YiiX, C92 family</fullName>
    </recommendedName>
</protein>
<accession>A0A1G5JWS9</accession>
<sequence length="217" mass="25377">MKKGSSSGQQNTTFIQRLLQRVNVKRVKWSEVYLATAGALHHLLVEGRRKRAAVKRQQQDMPLSELKSLKLEPGDIVYTPSSESTYYAGHMGIIGLDGKVYHVHPYGPVFADTLDWYLTRFYEGDRFIVFRSKLHQVGIRAAEWVQEHYKQVKFYRLQTNLLSVERNYCSKFIYQAYKFTSGLDLWGRKFAKLKQGFIYPFRIERSSDLDVLGTFYK</sequence>
<dbReference type="Proteomes" id="UP000198538">
    <property type="component" value="Unassembled WGS sequence"/>
</dbReference>
<name>A0A1G5JWS9_9BACL</name>
<organism evidence="1 2">
    <name type="scientific">Paenibacillus polysaccharolyticus</name>
    <dbReference type="NCBI Taxonomy" id="582692"/>
    <lineage>
        <taxon>Bacteria</taxon>
        <taxon>Bacillati</taxon>
        <taxon>Bacillota</taxon>
        <taxon>Bacilli</taxon>
        <taxon>Bacillales</taxon>
        <taxon>Paenibacillaceae</taxon>
        <taxon>Paenibacillus</taxon>
    </lineage>
</organism>
<dbReference type="InterPro" id="IPR038765">
    <property type="entry name" value="Papain-like_cys_pep_sf"/>
</dbReference>
<evidence type="ECO:0000313" key="1">
    <source>
        <dbReference type="EMBL" id="SCY92604.1"/>
    </source>
</evidence>
<gene>
    <name evidence="1" type="ORF">SAMN05720606_11295</name>
</gene>
<dbReference type="RefSeq" id="WP_090922480.1">
    <property type="nucleotide sequence ID" value="NZ_FMVM01000012.1"/>
</dbReference>
<dbReference type="STRING" id="582692.SAMN05720606_11295"/>
<proteinExistence type="predicted"/>
<keyword evidence="2" id="KW-1185">Reference proteome</keyword>
<dbReference type="AlphaFoldDB" id="A0A1G5JWS9"/>
<dbReference type="Gene3D" id="3.90.1720.10">
    <property type="entry name" value="endopeptidase domain like (from Nostoc punctiforme)"/>
    <property type="match status" value="1"/>
</dbReference>
<reference evidence="2" key="1">
    <citation type="submission" date="2016-10" db="EMBL/GenBank/DDBJ databases">
        <authorList>
            <person name="Varghese N."/>
            <person name="Submissions S."/>
        </authorList>
    </citation>
    <scope>NUCLEOTIDE SEQUENCE [LARGE SCALE GENOMIC DNA]</scope>
    <source>
        <strain evidence="2">BL9</strain>
    </source>
</reference>